<gene>
    <name evidence="2" type="ORF">EHJ13_06180</name>
</gene>
<dbReference type="Proteomes" id="UP000778262">
    <property type="component" value="Unassembled WGS sequence"/>
</dbReference>
<evidence type="ECO:0000313" key="2">
    <source>
        <dbReference type="EMBL" id="NCH87037.1"/>
    </source>
</evidence>
<name>A0A9Q4T589_9ENTR</name>
<reference evidence="2" key="1">
    <citation type="submission" date="2018-11" db="EMBL/GenBank/DDBJ databases">
        <title>Genomics analysis of Putative Virulence Factors on Adhesion and Cytotoxicity for Cronobacter spp.</title>
        <authorList>
            <person name="Cui J."/>
        </authorList>
    </citation>
    <scope>NUCLEOTIDE SEQUENCE</scope>
    <source>
        <strain evidence="2">SD69</strain>
    </source>
</reference>
<feature type="transmembrane region" description="Helical" evidence="1">
    <location>
        <begin position="38"/>
        <end position="59"/>
    </location>
</feature>
<comment type="caution">
    <text evidence="2">The sequence shown here is derived from an EMBL/GenBank/DDBJ whole genome shotgun (WGS) entry which is preliminary data.</text>
</comment>
<dbReference type="EMBL" id="RPBY01000002">
    <property type="protein sequence ID" value="NCH87037.1"/>
    <property type="molecule type" value="Genomic_DNA"/>
</dbReference>
<keyword evidence="1" id="KW-0812">Transmembrane</keyword>
<feature type="transmembrane region" description="Helical" evidence="1">
    <location>
        <begin position="90"/>
        <end position="111"/>
    </location>
</feature>
<organism evidence="2 3">
    <name type="scientific">Cronobacter dublinensis</name>
    <dbReference type="NCBI Taxonomy" id="413497"/>
    <lineage>
        <taxon>Bacteria</taxon>
        <taxon>Pseudomonadati</taxon>
        <taxon>Pseudomonadota</taxon>
        <taxon>Gammaproteobacteria</taxon>
        <taxon>Enterobacterales</taxon>
        <taxon>Enterobacteriaceae</taxon>
        <taxon>Cronobacter</taxon>
    </lineage>
</organism>
<accession>A0A9Q4T589</accession>
<sequence length="121" mass="13612">MAIDAETFRWCVTGFFTGMAVVSGVAYHDPKFFQSWVFGKLAVASLCLYIIVCSFWLGAKSVKEYVINKLFVPKEQLAEFIKVYEGGTDVMQWLLIGATIAFFWAMLLHSLSAARLKNKSP</sequence>
<protein>
    <submittedName>
        <fullName evidence="2">Uncharacterized protein</fullName>
    </submittedName>
</protein>
<evidence type="ECO:0000313" key="3">
    <source>
        <dbReference type="Proteomes" id="UP000778262"/>
    </source>
</evidence>
<keyword evidence="1" id="KW-0472">Membrane</keyword>
<feature type="transmembrane region" description="Helical" evidence="1">
    <location>
        <begin position="7"/>
        <end position="26"/>
    </location>
</feature>
<dbReference type="RefSeq" id="WP_161590566.1">
    <property type="nucleotide sequence ID" value="NZ_RPBY01000002.1"/>
</dbReference>
<dbReference type="AlphaFoldDB" id="A0A9Q4T589"/>
<keyword evidence="1" id="KW-1133">Transmembrane helix</keyword>
<evidence type="ECO:0000256" key="1">
    <source>
        <dbReference type="SAM" id="Phobius"/>
    </source>
</evidence>
<proteinExistence type="predicted"/>